<name>A0ABX2ETX9_9BURK</name>
<gene>
    <name evidence="1" type="ORF">HLB44_33945</name>
</gene>
<evidence type="ECO:0000313" key="1">
    <source>
        <dbReference type="EMBL" id="NRF71999.1"/>
    </source>
</evidence>
<evidence type="ECO:0000313" key="2">
    <source>
        <dbReference type="Proteomes" id="UP000737171"/>
    </source>
</evidence>
<accession>A0ABX2ETX9</accession>
<dbReference type="EMBL" id="JABRWJ010000016">
    <property type="protein sequence ID" value="NRF71999.1"/>
    <property type="molecule type" value="Genomic_DNA"/>
</dbReference>
<reference evidence="1 2" key="1">
    <citation type="submission" date="2020-05" db="EMBL/GenBank/DDBJ databases">
        <title>Aquincola sp. isolate from soil.</title>
        <authorList>
            <person name="Han J."/>
            <person name="Kim D.-U."/>
        </authorList>
    </citation>
    <scope>NUCLEOTIDE SEQUENCE [LARGE SCALE GENOMIC DNA]</scope>
    <source>
        <strain evidence="1 2">S2</strain>
    </source>
</reference>
<dbReference type="Pfam" id="PF11136">
    <property type="entry name" value="DUF2889"/>
    <property type="match status" value="1"/>
</dbReference>
<protein>
    <submittedName>
        <fullName evidence="1">DUF2889 domain-containing protein</fullName>
    </submittedName>
</protein>
<dbReference type="Proteomes" id="UP000737171">
    <property type="component" value="Unassembled WGS sequence"/>
</dbReference>
<dbReference type="InterPro" id="IPR021312">
    <property type="entry name" value="DUF2889"/>
</dbReference>
<proteinExistence type="predicted"/>
<dbReference type="RefSeq" id="WP_173134403.1">
    <property type="nucleotide sequence ID" value="NZ_JABRWJ010000016.1"/>
</dbReference>
<comment type="caution">
    <text evidence="1">The sequence shown here is derived from an EMBL/GenBank/DDBJ whole genome shotgun (WGS) entry which is preliminary data.</text>
</comment>
<keyword evidence="2" id="KW-1185">Reference proteome</keyword>
<sequence>MTHRAIAYFPLDHYQRPGTYRRRLRIRTGADWARADLEDDPHRYGLTLRHDGTRISAIEGRALRTPWSACGEAVAVLDRLIGMELSPDPQQVYRQVNGRAQCTHLLDLAGLAASHAARGIAQRDYDAEAPCLDPDARRDAVLHTDGRETLRWTLERNAIIAPAPFAGQDLAALMPWAKACIVDRDLFEAVWVLRRALFVSGNRFHDLDAMARATDTGHVLGTCHVYADGVAGRALRAFGSTRDFSDPGVPMLADLEATPGQAAAR</sequence>
<organism evidence="1 2">
    <name type="scientific">Pseudaquabacterium terrae</name>
    <dbReference type="NCBI Taxonomy" id="2732868"/>
    <lineage>
        <taxon>Bacteria</taxon>
        <taxon>Pseudomonadati</taxon>
        <taxon>Pseudomonadota</taxon>
        <taxon>Betaproteobacteria</taxon>
        <taxon>Burkholderiales</taxon>
        <taxon>Sphaerotilaceae</taxon>
        <taxon>Pseudaquabacterium</taxon>
    </lineage>
</organism>